<name>A0A347W7L9_9PROT</name>
<organism evidence="1 2">
    <name type="scientific">Komagataeibacter saccharivorans</name>
    <dbReference type="NCBI Taxonomy" id="265959"/>
    <lineage>
        <taxon>Bacteria</taxon>
        <taxon>Pseudomonadati</taxon>
        <taxon>Pseudomonadota</taxon>
        <taxon>Alphaproteobacteria</taxon>
        <taxon>Acetobacterales</taxon>
        <taxon>Acetobacteraceae</taxon>
        <taxon>Komagataeibacter</taxon>
    </lineage>
</organism>
<evidence type="ECO:0000313" key="2">
    <source>
        <dbReference type="Proteomes" id="UP000264120"/>
    </source>
</evidence>
<evidence type="ECO:0000313" key="1">
    <source>
        <dbReference type="EMBL" id="AXY20862.1"/>
    </source>
</evidence>
<sequence length="176" mass="19864">MVLTGYPSGRLFWIAVPRDYIARFPVGRDALEQVLLRRVNKHQFAENDPAQDAAKTALTKVLDDLEQEGAFSATVRLTKERDSLIKRGRSPRVAMRKLAEKGASRDALDDLGAVDPEIEFQAALTIARKRRIGLYRRNPVDRAGIQREEGILARAGYRHDIIQRIMETNADDLPDV</sequence>
<dbReference type="OrthoDB" id="8277672at2"/>
<dbReference type="KEGG" id="ksc:CD178_00022"/>
<dbReference type="AlphaFoldDB" id="A0A347W7L9"/>
<dbReference type="Proteomes" id="UP000264120">
    <property type="component" value="Chromosome"/>
</dbReference>
<dbReference type="EMBL" id="CP023036">
    <property type="protein sequence ID" value="AXY20862.1"/>
    <property type="molecule type" value="Genomic_DNA"/>
</dbReference>
<reference evidence="1 2" key="1">
    <citation type="submission" date="2017-08" db="EMBL/GenBank/DDBJ databases">
        <title>Complete genome sequence of Gluconacetobacter saccharivorans CV1 isolated from Fermented Vinegar.</title>
        <authorList>
            <person name="Kim S.-Y."/>
        </authorList>
    </citation>
    <scope>NUCLEOTIDE SEQUENCE [LARGE SCALE GENOMIC DNA]</scope>
    <source>
        <strain evidence="1 2">CV1</strain>
    </source>
</reference>
<protein>
    <submittedName>
        <fullName evidence="1">Uncharacterized protein</fullName>
    </submittedName>
</protein>
<keyword evidence="2" id="KW-1185">Reference proteome</keyword>
<accession>A0A347W7L9</accession>
<proteinExistence type="predicted"/>
<gene>
    <name evidence="1" type="ORF">CD178_00022</name>
</gene>